<accession>A0A392UYX6</accession>
<comment type="caution">
    <text evidence="1">The sequence shown here is derived from an EMBL/GenBank/DDBJ whole genome shotgun (WGS) entry which is preliminary data.</text>
</comment>
<proteinExistence type="predicted"/>
<sequence length="33" mass="3536">AYRPGTRVMVVVVGDKDDGGQREMQGREGDAGE</sequence>
<dbReference type="AlphaFoldDB" id="A0A392UYX6"/>
<protein>
    <submittedName>
        <fullName evidence="1">Uncharacterized protein</fullName>
    </submittedName>
</protein>
<dbReference type="EMBL" id="LXQA010987227">
    <property type="protein sequence ID" value="MCI80071.1"/>
    <property type="molecule type" value="Genomic_DNA"/>
</dbReference>
<feature type="non-terminal residue" evidence="1">
    <location>
        <position position="1"/>
    </location>
</feature>
<name>A0A392UYX6_9FABA</name>
<evidence type="ECO:0000313" key="2">
    <source>
        <dbReference type="Proteomes" id="UP000265520"/>
    </source>
</evidence>
<reference evidence="1 2" key="1">
    <citation type="journal article" date="2018" name="Front. Plant Sci.">
        <title>Red Clover (Trifolium pratense) and Zigzag Clover (T. medium) - A Picture of Genomic Similarities and Differences.</title>
        <authorList>
            <person name="Dluhosova J."/>
            <person name="Istvanek J."/>
            <person name="Nedelnik J."/>
            <person name="Repkova J."/>
        </authorList>
    </citation>
    <scope>NUCLEOTIDE SEQUENCE [LARGE SCALE GENOMIC DNA]</scope>
    <source>
        <strain evidence="2">cv. 10/8</strain>
        <tissue evidence="1">Leaf</tissue>
    </source>
</reference>
<organism evidence="1 2">
    <name type="scientific">Trifolium medium</name>
    <dbReference type="NCBI Taxonomy" id="97028"/>
    <lineage>
        <taxon>Eukaryota</taxon>
        <taxon>Viridiplantae</taxon>
        <taxon>Streptophyta</taxon>
        <taxon>Embryophyta</taxon>
        <taxon>Tracheophyta</taxon>
        <taxon>Spermatophyta</taxon>
        <taxon>Magnoliopsida</taxon>
        <taxon>eudicotyledons</taxon>
        <taxon>Gunneridae</taxon>
        <taxon>Pentapetalae</taxon>
        <taxon>rosids</taxon>
        <taxon>fabids</taxon>
        <taxon>Fabales</taxon>
        <taxon>Fabaceae</taxon>
        <taxon>Papilionoideae</taxon>
        <taxon>50 kb inversion clade</taxon>
        <taxon>NPAAA clade</taxon>
        <taxon>Hologalegina</taxon>
        <taxon>IRL clade</taxon>
        <taxon>Trifolieae</taxon>
        <taxon>Trifolium</taxon>
    </lineage>
</organism>
<evidence type="ECO:0000313" key="1">
    <source>
        <dbReference type="EMBL" id="MCI80071.1"/>
    </source>
</evidence>
<keyword evidence="2" id="KW-1185">Reference proteome</keyword>
<dbReference type="Proteomes" id="UP000265520">
    <property type="component" value="Unassembled WGS sequence"/>
</dbReference>